<accession>A0AAV0CWP4</accession>
<sequence>MWHQCLGHPSENIITCLPFVSSSKQHLSKPCDVCFKAKQTHDSFPLGNSFSTRIFELIHCDLWGPYETPSSCGAKYFLTIVDDFSRAVWIYLFIDKKEIIPTFAAFFALVNRQFSQQVKPVRNDNGTEFNGMKPFFCEQGIISQTSCVGMPQQNGRVERKHRHILTVARALRFQSHLPISFWGECVLVAAHLINRTPSRILHNKTPFEILFGVPPIFDHLRVFCCLCYAYNVRSKNDKFSSRTRKCIFVGYPFGKKGWTVFDLDTKEYLVSRDVKFFEHIFPFAPSFDIIQVPAEVG</sequence>
<evidence type="ECO:0000313" key="2">
    <source>
        <dbReference type="EMBL" id="CAH9085522.1"/>
    </source>
</evidence>
<evidence type="ECO:0000259" key="1">
    <source>
        <dbReference type="PROSITE" id="PS50994"/>
    </source>
</evidence>
<dbReference type="InterPro" id="IPR057670">
    <property type="entry name" value="SH3_retrovirus"/>
</dbReference>
<dbReference type="Pfam" id="PF25597">
    <property type="entry name" value="SH3_retrovirus"/>
    <property type="match status" value="1"/>
</dbReference>
<dbReference type="EMBL" id="CAMAPF010000051">
    <property type="protein sequence ID" value="CAH9085522.1"/>
    <property type="molecule type" value="Genomic_DNA"/>
</dbReference>
<gene>
    <name evidence="2" type="ORF">CEPIT_LOCUS9339</name>
</gene>
<feature type="domain" description="Integrase catalytic" evidence="1">
    <location>
        <begin position="41"/>
        <end position="214"/>
    </location>
</feature>
<comment type="caution">
    <text evidence="2">The sequence shown here is derived from an EMBL/GenBank/DDBJ whole genome shotgun (WGS) entry which is preliminary data.</text>
</comment>
<dbReference type="GO" id="GO:0003676">
    <property type="term" value="F:nucleic acid binding"/>
    <property type="evidence" value="ECO:0007669"/>
    <property type="project" value="InterPro"/>
</dbReference>
<dbReference type="InterPro" id="IPR036397">
    <property type="entry name" value="RNaseH_sf"/>
</dbReference>
<dbReference type="Gene3D" id="3.30.420.10">
    <property type="entry name" value="Ribonuclease H-like superfamily/Ribonuclease H"/>
    <property type="match status" value="1"/>
</dbReference>
<dbReference type="PROSITE" id="PS50994">
    <property type="entry name" value="INTEGRASE"/>
    <property type="match status" value="1"/>
</dbReference>
<dbReference type="Proteomes" id="UP001152523">
    <property type="component" value="Unassembled WGS sequence"/>
</dbReference>
<name>A0AAV0CWP4_9ASTE</name>
<organism evidence="2 3">
    <name type="scientific">Cuscuta epithymum</name>
    <dbReference type="NCBI Taxonomy" id="186058"/>
    <lineage>
        <taxon>Eukaryota</taxon>
        <taxon>Viridiplantae</taxon>
        <taxon>Streptophyta</taxon>
        <taxon>Embryophyta</taxon>
        <taxon>Tracheophyta</taxon>
        <taxon>Spermatophyta</taxon>
        <taxon>Magnoliopsida</taxon>
        <taxon>eudicotyledons</taxon>
        <taxon>Gunneridae</taxon>
        <taxon>Pentapetalae</taxon>
        <taxon>asterids</taxon>
        <taxon>lamiids</taxon>
        <taxon>Solanales</taxon>
        <taxon>Convolvulaceae</taxon>
        <taxon>Cuscuteae</taxon>
        <taxon>Cuscuta</taxon>
        <taxon>Cuscuta subgen. Cuscuta</taxon>
    </lineage>
</organism>
<protein>
    <recommendedName>
        <fullName evidence="1">Integrase catalytic domain-containing protein</fullName>
    </recommendedName>
</protein>
<proteinExistence type="predicted"/>
<dbReference type="InterPro" id="IPR039537">
    <property type="entry name" value="Retrotran_Ty1/copia-like"/>
</dbReference>
<dbReference type="AlphaFoldDB" id="A0AAV0CWP4"/>
<reference evidence="2" key="1">
    <citation type="submission" date="2022-07" db="EMBL/GenBank/DDBJ databases">
        <authorList>
            <person name="Macas J."/>
            <person name="Novak P."/>
            <person name="Neumann P."/>
        </authorList>
    </citation>
    <scope>NUCLEOTIDE SEQUENCE</scope>
</reference>
<dbReference type="PANTHER" id="PTHR42648:SF31">
    <property type="entry name" value="RNA-DIRECTED DNA POLYMERASE"/>
    <property type="match status" value="1"/>
</dbReference>
<dbReference type="GO" id="GO:0015074">
    <property type="term" value="P:DNA integration"/>
    <property type="evidence" value="ECO:0007669"/>
    <property type="project" value="InterPro"/>
</dbReference>
<dbReference type="InterPro" id="IPR001584">
    <property type="entry name" value="Integrase_cat-core"/>
</dbReference>
<evidence type="ECO:0000313" key="3">
    <source>
        <dbReference type="Proteomes" id="UP001152523"/>
    </source>
</evidence>
<dbReference type="InterPro" id="IPR012337">
    <property type="entry name" value="RNaseH-like_sf"/>
</dbReference>
<keyword evidence="3" id="KW-1185">Reference proteome</keyword>
<dbReference type="SUPFAM" id="SSF53098">
    <property type="entry name" value="Ribonuclease H-like"/>
    <property type="match status" value="1"/>
</dbReference>
<dbReference type="PANTHER" id="PTHR42648">
    <property type="entry name" value="TRANSPOSASE, PUTATIVE-RELATED"/>
    <property type="match status" value="1"/>
</dbReference>